<feature type="compositionally biased region" description="Low complexity" evidence="3">
    <location>
        <begin position="310"/>
        <end position="320"/>
    </location>
</feature>
<dbReference type="PROSITE" id="PS50096">
    <property type="entry name" value="IQ"/>
    <property type="match status" value="1"/>
</dbReference>
<feature type="region of interest" description="Disordered" evidence="3">
    <location>
        <begin position="278"/>
        <end position="332"/>
    </location>
</feature>
<feature type="coiled-coil region" evidence="2">
    <location>
        <begin position="337"/>
        <end position="414"/>
    </location>
</feature>
<organism evidence="5 6">
    <name type="scientific">Phytophthora lilii</name>
    <dbReference type="NCBI Taxonomy" id="2077276"/>
    <lineage>
        <taxon>Eukaryota</taxon>
        <taxon>Sar</taxon>
        <taxon>Stramenopiles</taxon>
        <taxon>Oomycota</taxon>
        <taxon>Peronosporomycetes</taxon>
        <taxon>Peronosporales</taxon>
        <taxon>Peronosporaceae</taxon>
        <taxon>Phytophthora</taxon>
    </lineage>
</organism>
<feature type="compositionally biased region" description="Basic residues" evidence="3">
    <location>
        <begin position="299"/>
        <end position="309"/>
    </location>
</feature>
<keyword evidence="6" id="KW-1185">Reference proteome</keyword>
<feature type="region of interest" description="Disordered" evidence="3">
    <location>
        <begin position="436"/>
        <end position="459"/>
    </location>
</feature>
<evidence type="ECO:0000256" key="2">
    <source>
        <dbReference type="SAM" id="Coils"/>
    </source>
</evidence>
<feature type="region of interest" description="Disordered" evidence="3">
    <location>
        <begin position="1101"/>
        <end position="1193"/>
    </location>
</feature>
<reference evidence="5" key="1">
    <citation type="submission" date="2023-04" db="EMBL/GenBank/DDBJ databases">
        <title>Phytophthora lilii NBRC 32176.</title>
        <authorList>
            <person name="Ichikawa N."/>
            <person name="Sato H."/>
            <person name="Tonouchi N."/>
        </authorList>
    </citation>
    <scope>NUCLEOTIDE SEQUENCE</scope>
    <source>
        <strain evidence="5">NBRC 32176</strain>
    </source>
</reference>
<feature type="compositionally biased region" description="Basic and acidic residues" evidence="3">
    <location>
        <begin position="289"/>
        <end position="298"/>
    </location>
</feature>
<dbReference type="OrthoDB" id="515971at2759"/>
<name>A0A9W6TTR8_9STRA</name>
<sequence>MNDARRYSGYDEYTGIFGPLQAYPWPRGRPPFSRRGQSSSRNLVNVSKLHKGRRSAPRNFERRANFLAKRKGNRDLRPLEGDDDDVENLEDKENKLTSPTNGLQRQVWLPTRNFAFRQRAGKLDTRAIARLDLEKIAATTDIETIQRHLENLAFADVTLDDVQHYSDAYFLKLFQIAQLTLEYLMHVQDSLVDHSEDLEKQCEQLMTECTQLETENGQHETEIASLKREIRQKQRTMATLELMLLNASASNRINTSSKEIMAQEAHGLVNELLANRAGSTATEEGSITNRERHQGTKQEKRKQTKKKKSSGSSGSDSGSSSKKKKKPDKTIPLPKEVVEALEEKNQLAKQLLALQDQARFDHEIRDKQRQQIESQLNQMSSRVENYMEKLQVALAEIERKQEATKHDLREYTQEAISHLQMEAANAELLRIQAQKTSRAGKLENDDTEGSAAKSTSDEAQWSAKVEKLMDTFLRAQAQKQQEIDALEQESNKLWTKYTKLKKKRHHHPEPTLMLADITAMDANRFGLDRGEIVEAEGQQPIKPRPAARLKDKLVKTDEEDESKRLKPEMQVRMLCEEVQTDSEPKSTSVSAVSAPPLKFEGAEQKSLVSHSDEKVPPAVVDQEVGVPAAVDENGSKQLSSPTKFQQAAQVIGKVALEFLVRRTLSKTSNWHIMINVTSLEAALTPPELEYARSHYNDQICVQVEEGMTANDLRVLIAQVLSENDNSNIESAFENGGGLEITATMTYHRILLHNKLTGVELCGDMQVHNLKNAIEVEIIPFYEEAPTQINEVIESHAVVSDRVEEIKRVSITVPSSHLLIPDNFKGDSRQEATALARVVRLQALIRGFLAKKKVEMMKIDRLVSARLVKMTSLSNTESMGKKALESSWMTFDPLMAAKYAKVEQRLAQALHAKLCIDDTIENDDKRDRFSYISTSEYDKLSSELEAEQGKLSANVQHRIQLLKERLPPVTTAEYHRRESEGYQRGKSRNPTAAKIHTAVHVEVVRKRLKRLLAGDDTEKVKRTEPREITSNKQIPPQHFVATKALLSSWLSISRDSQQKPNKSLGSFDPHEIDQLANAYEEGKSPVVQQNLTVSDKIELVKARGSKDKKQEDKPPRVQPLTPRVGTEDVEPSDEMDPATRPGTPNPFAEANRELVADAGRSPRPNPGIHVISPFSKTPLISRRARRGTGFDNAR</sequence>
<proteinExistence type="predicted"/>
<comment type="caution">
    <text evidence="5">The sequence shown here is derived from an EMBL/GenBank/DDBJ whole genome shotgun (WGS) entry which is preliminary data.</text>
</comment>
<protein>
    <submittedName>
        <fullName evidence="5">Unnamed protein product</fullName>
    </submittedName>
</protein>
<dbReference type="InterPro" id="IPR051241">
    <property type="entry name" value="DZIP_RILPL"/>
</dbReference>
<evidence type="ECO:0000313" key="6">
    <source>
        <dbReference type="Proteomes" id="UP001165083"/>
    </source>
</evidence>
<feature type="region of interest" description="Disordered" evidence="3">
    <location>
        <begin position="71"/>
        <end position="98"/>
    </location>
</feature>
<feature type="compositionally biased region" description="Basic and acidic residues" evidence="3">
    <location>
        <begin position="1014"/>
        <end position="1028"/>
    </location>
</feature>
<feature type="domain" description="Cilium assembly protein DZIP1 N-terminal" evidence="4">
    <location>
        <begin position="114"/>
        <end position="231"/>
    </location>
</feature>
<evidence type="ECO:0000256" key="3">
    <source>
        <dbReference type="SAM" id="MobiDB-lite"/>
    </source>
</evidence>
<accession>A0A9W6TTR8</accession>
<feature type="region of interest" description="Disordered" evidence="3">
    <location>
        <begin position="1014"/>
        <end position="1035"/>
    </location>
</feature>
<keyword evidence="1 2" id="KW-0175">Coiled coil</keyword>
<dbReference type="Pfam" id="PF13815">
    <property type="entry name" value="Dzip-like_N"/>
    <property type="match status" value="1"/>
</dbReference>
<feature type="compositionally biased region" description="Basic and acidic residues" evidence="3">
    <location>
        <begin position="1101"/>
        <end position="1114"/>
    </location>
</feature>
<evidence type="ECO:0000259" key="4">
    <source>
        <dbReference type="Pfam" id="PF13815"/>
    </source>
</evidence>
<dbReference type="GO" id="GO:0005737">
    <property type="term" value="C:cytoplasm"/>
    <property type="evidence" value="ECO:0007669"/>
    <property type="project" value="UniProtKB-SubCell"/>
</dbReference>
<evidence type="ECO:0000313" key="5">
    <source>
        <dbReference type="EMBL" id="GMF19789.1"/>
    </source>
</evidence>
<dbReference type="PANTHER" id="PTHR21502:SF3">
    <property type="entry name" value="CILIUM ASSEMBLY PROTEIN DZIP1L"/>
    <property type="match status" value="1"/>
</dbReference>
<dbReference type="InterPro" id="IPR032714">
    <property type="entry name" value="DZIP1_N"/>
</dbReference>
<dbReference type="EMBL" id="BSXW01000355">
    <property type="protein sequence ID" value="GMF19789.1"/>
    <property type="molecule type" value="Genomic_DNA"/>
</dbReference>
<feature type="compositionally biased region" description="Polar residues" evidence="3">
    <location>
        <begin position="278"/>
        <end position="288"/>
    </location>
</feature>
<feature type="compositionally biased region" description="Acidic residues" evidence="3">
    <location>
        <begin position="1126"/>
        <end position="1135"/>
    </location>
</feature>
<dbReference type="Proteomes" id="UP001165083">
    <property type="component" value="Unassembled WGS sequence"/>
</dbReference>
<dbReference type="PANTHER" id="PTHR21502">
    <property type="entry name" value="ZINC FINGER PROTEIN DZIP1"/>
    <property type="match status" value="1"/>
</dbReference>
<dbReference type="GO" id="GO:0008270">
    <property type="term" value="F:zinc ion binding"/>
    <property type="evidence" value="ECO:0007669"/>
    <property type="project" value="UniProtKB-KW"/>
</dbReference>
<dbReference type="AlphaFoldDB" id="A0A9W6TTR8"/>
<gene>
    <name evidence="5" type="ORF">Plil01_000759500</name>
</gene>
<evidence type="ECO:0000256" key="1">
    <source>
        <dbReference type="ARBA" id="ARBA00023054"/>
    </source>
</evidence>
<feature type="coiled-coil region" evidence="2">
    <location>
        <begin position="195"/>
        <end position="243"/>
    </location>
</feature>